<dbReference type="EMBL" id="GL996505">
    <property type="protein sequence ID" value="EGW30247.1"/>
    <property type="molecule type" value="Genomic_DNA"/>
</dbReference>
<accession>G3AUG1</accession>
<sequence length="316" mass="35162">MTTLTPISQMPHAPNGMPVVQTYYSDIYWVLGLTRVPNTGEYSERVKAFCVDFTSNPQAVDPEGTTVFNNIEFSPDQVFEVIFFATDFDEIITSYQNSFKVMVNYDQVKDAITKPGTVSIMNWFLIINSRLLHRGFDDHFEFFAKKYKVATIKSARPLIDKIIKFLPHNYIQNNSHYAEYVFPENILVKFGLTSAVSSSNRVAITLPDSSNPATPVRSNQSSTVDSTKLSTPDLAALQSVAHEIGMSSANILKSRSSQSPDSSNISFSSVPASSPLRISKKPCDKKKFSAIKNIKLTNSSNGLNQYIIITKSNPVD</sequence>
<dbReference type="HOGENOM" id="CLU_880452_0_0_1"/>
<reference evidence="2 4" key="1">
    <citation type="journal article" date="2011" name="Proc. Natl. Acad. Sci. U.S.A.">
        <title>Comparative genomics of xylose-fermenting fungi for enhanced biofuel production.</title>
        <authorList>
            <person name="Wohlbach D.J."/>
            <person name="Kuo A."/>
            <person name="Sato T.K."/>
            <person name="Potts K.M."/>
            <person name="Salamov A.A."/>
            <person name="LaButti K.M."/>
            <person name="Sun H."/>
            <person name="Clum A."/>
            <person name="Pangilinan J.L."/>
            <person name="Lindquist E.A."/>
            <person name="Lucas S."/>
            <person name="Lapidus A."/>
            <person name="Jin M."/>
            <person name="Gunawan C."/>
            <person name="Balan V."/>
            <person name="Dale B.E."/>
            <person name="Jeffries T.W."/>
            <person name="Zinkel R."/>
            <person name="Barry K.W."/>
            <person name="Grigoriev I.V."/>
            <person name="Gasch A.P."/>
        </authorList>
    </citation>
    <scope>NUCLEOTIDE SEQUENCE [LARGE SCALE GENOMIC DNA]</scope>
    <source>
        <strain evidence="2">NRRL Y-27907</strain>
        <strain evidence="4">NRRL Y-27907 / 11-Y1</strain>
    </source>
</reference>
<dbReference type="GeneID" id="18871667"/>
<dbReference type="KEGG" id="spaa:SPAPADRAFT_52351"/>
<dbReference type="RefSeq" id="XP_007377218.1">
    <property type="nucleotide sequence ID" value="XM_007377156.1"/>
</dbReference>
<feature type="region of interest" description="Disordered" evidence="1">
    <location>
        <begin position="253"/>
        <end position="274"/>
    </location>
</feature>
<dbReference type="AlphaFoldDB" id="G3AUG1"/>
<keyword evidence="4" id="KW-1185">Reference proteome</keyword>
<dbReference type="KEGG" id="spaa:SPAPADRAFT_52348"/>
<evidence type="ECO:0000313" key="3">
    <source>
        <dbReference type="EMBL" id="EGW31180.1"/>
    </source>
</evidence>
<evidence type="ECO:0000313" key="2">
    <source>
        <dbReference type="EMBL" id="EGW30247.1"/>
    </source>
</evidence>
<protein>
    <submittedName>
        <fullName evidence="2">Uncharacterized protein</fullName>
    </submittedName>
</protein>
<feature type="compositionally biased region" description="Polar residues" evidence="1">
    <location>
        <begin position="253"/>
        <end position="272"/>
    </location>
</feature>
<dbReference type="EMBL" id="GL996504">
    <property type="protein sequence ID" value="EGW31180.1"/>
    <property type="molecule type" value="Genomic_DNA"/>
</dbReference>
<gene>
    <name evidence="3" type="ORF">SPAPADRAFT_52348</name>
    <name evidence="2" type="ORF">SPAPADRAFT_52351</name>
</gene>
<dbReference type="GeneID" id="18871664"/>
<feature type="region of interest" description="Disordered" evidence="1">
    <location>
        <begin position="207"/>
        <end position="227"/>
    </location>
</feature>
<evidence type="ECO:0000313" key="4">
    <source>
        <dbReference type="Proteomes" id="UP000000709"/>
    </source>
</evidence>
<dbReference type="RefSeq" id="XP_007377213.1">
    <property type="nucleotide sequence ID" value="XM_007377151.1"/>
</dbReference>
<proteinExistence type="predicted"/>
<dbReference type="Proteomes" id="UP000000709">
    <property type="component" value="Unassembled WGS sequence"/>
</dbReference>
<name>G3AUG1_SPAPN</name>
<evidence type="ECO:0000256" key="1">
    <source>
        <dbReference type="SAM" id="MobiDB-lite"/>
    </source>
</evidence>
<organism evidence="4">
    <name type="scientific">Spathaspora passalidarum (strain NRRL Y-27907 / 11-Y1)</name>
    <dbReference type="NCBI Taxonomy" id="619300"/>
    <lineage>
        <taxon>Eukaryota</taxon>
        <taxon>Fungi</taxon>
        <taxon>Dikarya</taxon>
        <taxon>Ascomycota</taxon>
        <taxon>Saccharomycotina</taxon>
        <taxon>Pichiomycetes</taxon>
        <taxon>Debaryomycetaceae</taxon>
        <taxon>Spathaspora</taxon>
    </lineage>
</organism>